<dbReference type="GO" id="GO:0005634">
    <property type="term" value="C:nucleus"/>
    <property type="evidence" value="ECO:0007669"/>
    <property type="project" value="UniProtKB-SubCell"/>
</dbReference>
<evidence type="ECO:0000256" key="4">
    <source>
        <dbReference type="PROSITE-ProRule" id="PRU00108"/>
    </source>
</evidence>
<feature type="compositionally biased region" description="Basic and acidic residues" evidence="5">
    <location>
        <begin position="709"/>
        <end position="719"/>
    </location>
</feature>
<evidence type="ECO:0000256" key="2">
    <source>
        <dbReference type="ARBA" id="ARBA00023155"/>
    </source>
</evidence>
<feature type="region of interest" description="Disordered" evidence="5">
    <location>
        <begin position="661"/>
        <end position="759"/>
    </location>
</feature>
<feature type="compositionally biased region" description="Polar residues" evidence="5">
    <location>
        <begin position="696"/>
        <end position="708"/>
    </location>
</feature>
<dbReference type="PANTHER" id="PTHR11850">
    <property type="entry name" value="HOMEOBOX PROTEIN TRANSCRIPTION FACTORS"/>
    <property type="match status" value="1"/>
</dbReference>
<feature type="compositionally biased region" description="Polar residues" evidence="5">
    <location>
        <begin position="665"/>
        <end position="675"/>
    </location>
</feature>
<accession>A0AAE0YJQ7</accession>
<evidence type="ECO:0000313" key="8">
    <source>
        <dbReference type="Proteomes" id="UP001283361"/>
    </source>
</evidence>
<dbReference type="SUPFAM" id="SSF46689">
    <property type="entry name" value="Homeodomain-like"/>
    <property type="match status" value="1"/>
</dbReference>
<comment type="caution">
    <text evidence="7">The sequence shown here is derived from an EMBL/GenBank/DDBJ whole genome shotgun (WGS) entry which is preliminary data.</text>
</comment>
<dbReference type="GO" id="GO:0003677">
    <property type="term" value="F:DNA binding"/>
    <property type="evidence" value="ECO:0007669"/>
    <property type="project" value="UniProtKB-UniRule"/>
</dbReference>
<dbReference type="EMBL" id="JAWDGP010006058">
    <property type="protein sequence ID" value="KAK3748055.1"/>
    <property type="molecule type" value="Genomic_DNA"/>
</dbReference>
<dbReference type="SMART" id="SM00389">
    <property type="entry name" value="HOX"/>
    <property type="match status" value="1"/>
</dbReference>
<feature type="compositionally biased region" description="Basic and acidic residues" evidence="5">
    <location>
        <begin position="746"/>
        <end position="759"/>
    </location>
</feature>
<dbReference type="CDD" id="cd00086">
    <property type="entry name" value="homeodomain"/>
    <property type="match status" value="1"/>
</dbReference>
<dbReference type="GO" id="GO:0006355">
    <property type="term" value="P:regulation of DNA-templated transcription"/>
    <property type="evidence" value="ECO:0007669"/>
    <property type="project" value="InterPro"/>
</dbReference>
<dbReference type="Pfam" id="PF05920">
    <property type="entry name" value="Homeobox_KN"/>
    <property type="match status" value="1"/>
</dbReference>
<evidence type="ECO:0000256" key="1">
    <source>
        <dbReference type="ARBA" id="ARBA00023125"/>
    </source>
</evidence>
<dbReference type="InterPro" id="IPR008422">
    <property type="entry name" value="KN_HD"/>
</dbReference>
<sequence length="865" mass="97164">MAELDYVNEQVSLNDDWYYDRSGTVDISNERGNELCYTSGVDHHQDIPCESIGVKAEGISSFDAVIEELDLDIHRGNAELEDHVEDEISPAIQISKTFSLASFGTHSQCNEQPSPPQSDKSQQESYKLTNLDNEIERNGDKNTISLQSDGELLKVYKEEHVNQDSVNSFSSTYKRKRTKKRIGCHVIDLETFSTSRSSSITMEYNDIGSQAPCPSADQNLEHSPVNSSITKGKLSTSTRHTFFGDHSYGIDAMHPDGEQSKPCPFNRQTVYFGDESKFPCSDVNFSDTNYGNVGISSFYLPDDSGECPTYTYSLEPMTANSIESEETSDMVIDLNERLPVDSGIFDVSLTRPSTASSSQGYLRQTNYPSQTRETFIPECTISGGNFKDKVSFFHDRQVASSPQMCQKKPNLATYEIPYHVSREASYYDEMMKTLREPFVTDECGYMYQQEHNSSFLCNRVMPCPGWESIPTHKNSCTPMITDLVEESGQGMWCSSDSFTNLFESREPSDIAQYTHPANIKDEEETDDADEIGFLPETADISCSYLSHGQDRSNSYLVTESPHMARFTAATLTPPPSESSTPNPPSNHGYNDDMSMYQWAPFTSSCSLSECISNETITSLSPLQQSRLQPSYNHVTPDYLDINLLSYGSQRGIARPFPSMADAIQSGHTSPSTYPYNETAIRKSDPNTKRRGKSRKIQIQSHKISTSTPKDSKSFRDKPELASPGNSVALHGINKYGKIKPQTKGIKSSESDNKAPRHNEPLKQHAVDVMTRWYEANIHNPYPTKAQKTAMAQEGQISENQVKSWFANKRNRTHNTKPKVQKRAMEQKLKELFKDLKKTNSTTATDNTHIIQQLSGIIQHCHMKVE</sequence>
<evidence type="ECO:0000256" key="5">
    <source>
        <dbReference type="SAM" id="MobiDB-lite"/>
    </source>
</evidence>
<keyword evidence="2 4" id="KW-0371">Homeobox</keyword>
<feature type="DNA-binding region" description="Homeobox" evidence="4">
    <location>
        <begin position="754"/>
        <end position="816"/>
    </location>
</feature>
<feature type="region of interest" description="Disordered" evidence="5">
    <location>
        <begin position="105"/>
        <end position="125"/>
    </location>
</feature>
<name>A0AAE0YJQ7_9GAST</name>
<keyword evidence="3 4" id="KW-0539">Nucleus</keyword>
<reference evidence="7" key="1">
    <citation type="journal article" date="2023" name="G3 (Bethesda)">
        <title>A reference genome for the long-term kleptoplast-retaining sea slug Elysia crispata morphotype clarki.</title>
        <authorList>
            <person name="Eastman K.E."/>
            <person name="Pendleton A.L."/>
            <person name="Shaikh M.A."/>
            <person name="Suttiyut T."/>
            <person name="Ogas R."/>
            <person name="Tomko P."/>
            <person name="Gavelis G."/>
            <person name="Widhalm J.R."/>
            <person name="Wisecaver J.H."/>
        </authorList>
    </citation>
    <scope>NUCLEOTIDE SEQUENCE</scope>
    <source>
        <strain evidence="7">ECLA1</strain>
    </source>
</reference>
<feature type="compositionally biased region" description="Pro residues" evidence="5">
    <location>
        <begin position="572"/>
        <end position="584"/>
    </location>
</feature>
<comment type="subcellular location">
    <subcellularLocation>
        <location evidence="4">Nucleus</location>
    </subcellularLocation>
</comment>
<evidence type="ECO:0000256" key="3">
    <source>
        <dbReference type="ARBA" id="ARBA00023242"/>
    </source>
</evidence>
<dbReference type="InterPro" id="IPR001356">
    <property type="entry name" value="HD"/>
</dbReference>
<keyword evidence="1 4" id="KW-0238">DNA-binding</keyword>
<dbReference type="InterPro" id="IPR050224">
    <property type="entry name" value="TALE_homeobox"/>
</dbReference>
<gene>
    <name evidence="7" type="ORF">RRG08_029905</name>
</gene>
<dbReference type="AlphaFoldDB" id="A0AAE0YJQ7"/>
<feature type="domain" description="Homeobox" evidence="6">
    <location>
        <begin position="752"/>
        <end position="815"/>
    </location>
</feature>
<evidence type="ECO:0000259" key="6">
    <source>
        <dbReference type="PROSITE" id="PS50071"/>
    </source>
</evidence>
<dbReference type="InterPro" id="IPR009057">
    <property type="entry name" value="Homeodomain-like_sf"/>
</dbReference>
<evidence type="ECO:0000313" key="7">
    <source>
        <dbReference type="EMBL" id="KAK3748055.1"/>
    </source>
</evidence>
<dbReference type="PROSITE" id="PS50071">
    <property type="entry name" value="HOMEOBOX_2"/>
    <property type="match status" value="1"/>
</dbReference>
<dbReference type="Proteomes" id="UP001283361">
    <property type="component" value="Unassembled WGS sequence"/>
</dbReference>
<keyword evidence="8" id="KW-1185">Reference proteome</keyword>
<protein>
    <recommendedName>
        <fullName evidence="6">Homeobox domain-containing protein</fullName>
    </recommendedName>
</protein>
<organism evidence="7 8">
    <name type="scientific">Elysia crispata</name>
    <name type="common">lettuce slug</name>
    <dbReference type="NCBI Taxonomy" id="231223"/>
    <lineage>
        <taxon>Eukaryota</taxon>
        <taxon>Metazoa</taxon>
        <taxon>Spiralia</taxon>
        <taxon>Lophotrochozoa</taxon>
        <taxon>Mollusca</taxon>
        <taxon>Gastropoda</taxon>
        <taxon>Heterobranchia</taxon>
        <taxon>Euthyneura</taxon>
        <taxon>Panpulmonata</taxon>
        <taxon>Sacoglossa</taxon>
        <taxon>Placobranchoidea</taxon>
        <taxon>Plakobranchidae</taxon>
        <taxon>Elysia</taxon>
    </lineage>
</organism>
<dbReference type="Gene3D" id="1.10.10.60">
    <property type="entry name" value="Homeodomain-like"/>
    <property type="match status" value="1"/>
</dbReference>
<proteinExistence type="predicted"/>
<feature type="region of interest" description="Disordered" evidence="5">
    <location>
        <begin position="569"/>
        <end position="591"/>
    </location>
</feature>